<dbReference type="Proteomes" id="UP000095287">
    <property type="component" value="Unplaced"/>
</dbReference>
<dbReference type="GO" id="GO:0003676">
    <property type="term" value="F:nucleic acid binding"/>
    <property type="evidence" value="ECO:0007669"/>
    <property type="project" value="InterPro"/>
</dbReference>
<accession>A0A1I8AP29</accession>
<evidence type="ECO:0000313" key="4">
    <source>
        <dbReference type="WBParaSite" id="L893_g7599.t1"/>
    </source>
</evidence>
<proteinExistence type="predicted"/>
<dbReference type="Gene3D" id="3.30.70.330">
    <property type="match status" value="1"/>
</dbReference>
<evidence type="ECO:0000313" key="3">
    <source>
        <dbReference type="Proteomes" id="UP000095287"/>
    </source>
</evidence>
<keyword evidence="1" id="KW-0175">Coiled coil</keyword>
<dbReference type="AlphaFoldDB" id="A0A1I8AP29"/>
<protein>
    <submittedName>
        <fullName evidence="4">Uncharacterized protein</fullName>
    </submittedName>
</protein>
<feature type="region of interest" description="Disordered" evidence="2">
    <location>
        <begin position="370"/>
        <end position="391"/>
    </location>
</feature>
<evidence type="ECO:0000256" key="2">
    <source>
        <dbReference type="SAM" id="MobiDB-lite"/>
    </source>
</evidence>
<evidence type="ECO:0000256" key="1">
    <source>
        <dbReference type="SAM" id="Coils"/>
    </source>
</evidence>
<dbReference type="InterPro" id="IPR035979">
    <property type="entry name" value="RBD_domain_sf"/>
</dbReference>
<reference evidence="4" key="1">
    <citation type="submission" date="2016-11" db="UniProtKB">
        <authorList>
            <consortium name="WormBaseParasite"/>
        </authorList>
    </citation>
    <scope>IDENTIFICATION</scope>
</reference>
<name>A0A1I8AP29_9BILA</name>
<feature type="coiled-coil region" evidence="1">
    <location>
        <begin position="76"/>
        <end position="261"/>
    </location>
</feature>
<dbReference type="WBParaSite" id="L893_g7599.t1">
    <property type="protein sequence ID" value="L893_g7599.t1"/>
    <property type="gene ID" value="L893_g7599"/>
</dbReference>
<sequence>MGKRPDTFWFYHRRLTSFALIIVTSSLFQMSLMELNEKISEHFTAIDVLSAVKPMPKIIQPHFDKIRKYFEQYVETEEYRQRCDELREAKERHEKTIEELKKGEKRYVPPHKRLTSELASKLTSNEEAIADLEEKCAKYVKDLEQLAKQCEEYRHQCDRLIITKEQHERTVISKDSIITELRKSEQDLSSELASKKKIIAELEEKCAKYSKEREEYRQRCDRLTSAKKCDEQAIKKLTEEAKRLTSELASKERTIEELEKRSVRTKECKTANNKEVPTPRPISAKFGAAVFCLNIPNGEKFSGIGPVSSVEIRRNPITQSSRNYAYGGFRPQRPIDTMNGEKINGEPINISYPRHMSLGNQAKIYRDEGAGGHRAMEGAARTQLREPGAPN</sequence>
<keyword evidence="3" id="KW-1185">Reference proteome</keyword>
<dbReference type="InterPro" id="IPR012677">
    <property type="entry name" value="Nucleotide-bd_a/b_plait_sf"/>
</dbReference>
<dbReference type="SUPFAM" id="SSF54928">
    <property type="entry name" value="RNA-binding domain, RBD"/>
    <property type="match status" value="1"/>
</dbReference>
<organism evidence="3 4">
    <name type="scientific">Steinernema glaseri</name>
    <dbReference type="NCBI Taxonomy" id="37863"/>
    <lineage>
        <taxon>Eukaryota</taxon>
        <taxon>Metazoa</taxon>
        <taxon>Ecdysozoa</taxon>
        <taxon>Nematoda</taxon>
        <taxon>Chromadorea</taxon>
        <taxon>Rhabditida</taxon>
        <taxon>Tylenchina</taxon>
        <taxon>Panagrolaimomorpha</taxon>
        <taxon>Strongyloidoidea</taxon>
        <taxon>Steinernematidae</taxon>
        <taxon>Steinernema</taxon>
    </lineage>
</organism>